<evidence type="ECO:0000313" key="2">
    <source>
        <dbReference type="Proteomes" id="UP000292958"/>
    </source>
</evidence>
<evidence type="ECO:0000313" key="1">
    <source>
        <dbReference type="EMBL" id="RZU40372.1"/>
    </source>
</evidence>
<gene>
    <name evidence="1" type="ORF">BDD14_1825</name>
</gene>
<sequence length="79" mass="8376">MESLFSFPVGLLHPLKHAGLSRALQAAVSVDVASMLSDKPSALDEFALVTPAKIEVGSGFHECLNKERGILEPVVWCGG</sequence>
<proteinExistence type="predicted"/>
<dbReference type="EMBL" id="SHKW01000001">
    <property type="protein sequence ID" value="RZU40372.1"/>
    <property type="molecule type" value="Genomic_DNA"/>
</dbReference>
<reference evidence="1 2" key="1">
    <citation type="submission" date="2019-02" db="EMBL/GenBank/DDBJ databases">
        <title>Genomic Encyclopedia of Archaeal and Bacterial Type Strains, Phase II (KMG-II): from individual species to whole genera.</title>
        <authorList>
            <person name="Goeker M."/>
        </authorList>
    </citation>
    <scope>NUCLEOTIDE SEQUENCE [LARGE SCALE GENOMIC DNA]</scope>
    <source>
        <strain evidence="1 2">DSM 18101</strain>
    </source>
</reference>
<organism evidence="1 2">
    <name type="scientific">Edaphobacter modestus</name>
    <dbReference type="NCBI Taxonomy" id="388466"/>
    <lineage>
        <taxon>Bacteria</taxon>
        <taxon>Pseudomonadati</taxon>
        <taxon>Acidobacteriota</taxon>
        <taxon>Terriglobia</taxon>
        <taxon>Terriglobales</taxon>
        <taxon>Acidobacteriaceae</taxon>
        <taxon>Edaphobacter</taxon>
    </lineage>
</organism>
<keyword evidence="2" id="KW-1185">Reference proteome</keyword>
<dbReference type="AlphaFoldDB" id="A0A4Q7YRF6"/>
<comment type="caution">
    <text evidence="1">The sequence shown here is derived from an EMBL/GenBank/DDBJ whole genome shotgun (WGS) entry which is preliminary data.</text>
</comment>
<name>A0A4Q7YRF6_9BACT</name>
<protein>
    <submittedName>
        <fullName evidence="1">Uncharacterized protein</fullName>
    </submittedName>
</protein>
<accession>A0A4Q7YRF6</accession>
<dbReference type="Proteomes" id="UP000292958">
    <property type="component" value="Unassembled WGS sequence"/>
</dbReference>